<keyword evidence="1" id="KW-0472">Membrane</keyword>
<gene>
    <name evidence="2" type="ORF">OR613_19925</name>
</gene>
<name>A0AAJ5QSH0_9ENTR</name>
<sequence length="86" mass="9574">MITDYLFMSYVAVASCWPVTLILLSVAIILLLHAERKVLRVTIVALVGFLAFAAWQFGTAMHKPPLMLAGGTAWLSEQIAIWDQRL</sequence>
<dbReference type="RefSeq" id="WP_131047547.1">
    <property type="nucleotide sequence ID" value="NZ_CP112887.1"/>
</dbReference>
<dbReference type="AlphaFoldDB" id="A0AAJ5QSH0"/>
<evidence type="ECO:0000313" key="2">
    <source>
        <dbReference type="EMBL" id="WBW60264.1"/>
    </source>
</evidence>
<keyword evidence="3" id="KW-1185">Reference proteome</keyword>
<dbReference type="Proteomes" id="UP001210130">
    <property type="component" value="Chromosome"/>
</dbReference>
<keyword evidence="1" id="KW-0812">Transmembrane</keyword>
<evidence type="ECO:0000313" key="3">
    <source>
        <dbReference type="Proteomes" id="UP001210130"/>
    </source>
</evidence>
<reference evidence="2 3" key="1">
    <citation type="journal article" date="2023" name="Microbiol. Resour. Announc.">
        <title>Complete Genome Sequence of the First Colistin-Resistant Raoultella electrica Strain.</title>
        <authorList>
            <person name="Aldeia C."/>
            <person name="Campos-Madueno E.I."/>
            <person name="Sendi P."/>
            <person name="Endimiani A."/>
        </authorList>
    </citation>
    <scope>NUCLEOTIDE SEQUENCE [LARGE SCALE GENOMIC DNA]</scope>
    <source>
        <strain evidence="2 3">S2-IND-01-C</strain>
    </source>
</reference>
<evidence type="ECO:0000256" key="1">
    <source>
        <dbReference type="SAM" id="Phobius"/>
    </source>
</evidence>
<keyword evidence="1" id="KW-1133">Transmembrane helix</keyword>
<dbReference type="EMBL" id="CP112887">
    <property type="protein sequence ID" value="WBW60264.1"/>
    <property type="molecule type" value="Genomic_DNA"/>
</dbReference>
<feature type="transmembrane region" description="Helical" evidence="1">
    <location>
        <begin position="6"/>
        <end position="31"/>
    </location>
</feature>
<proteinExistence type="predicted"/>
<protein>
    <submittedName>
        <fullName evidence="2">Uncharacterized protein</fullName>
    </submittedName>
</protein>
<feature type="transmembrane region" description="Helical" evidence="1">
    <location>
        <begin position="38"/>
        <end position="58"/>
    </location>
</feature>
<accession>A0AAJ5QSH0</accession>
<organism evidence="2 3">
    <name type="scientific">Klebsiella electrica</name>
    <dbReference type="NCBI Taxonomy" id="1259973"/>
    <lineage>
        <taxon>Bacteria</taxon>
        <taxon>Pseudomonadati</taxon>
        <taxon>Pseudomonadota</taxon>
        <taxon>Gammaproteobacteria</taxon>
        <taxon>Enterobacterales</taxon>
        <taxon>Enterobacteriaceae</taxon>
        <taxon>Klebsiella/Raoultella group</taxon>
        <taxon>Klebsiella</taxon>
    </lineage>
</organism>